<dbReference type="Pfam" id="PF00583">
    <property type="entry name" value="Acetyltransf_1"/>
    <property type="match status" value="1"/>
</dbReference>
<reference evidence="5" key="1">
    <citation type="journal article" date="2019" name="Int. J. Syst. Evol. Microbiol.">
        <title>The Global Catalogue of Microorganisms (GCM) 10K type strain sequencing project: providing services to taxonomists for standard genome sequencing and annotation.</title>
        <authorList>
            <consortium name="The Broad Institute Genomics Platform"/>
            <consortium name="The Broad Institute Genome Sequencing Center for Infectious Disease"/>
            <person name="Wu L."/>
            <person name="Ma J."/>
        </authorList>
    </citation>
    <scope>NUCLEOTIDE SEQUENCE [LARGE SCALE GENOMIC DNA]</scope>
    <source>
        <strain evidence="5">CCM 2767</strain>
    </source>
</reference>
<organism evidence="4 5">
    <name type="scientific">Oxalicibacterium faecigallinarum</name>
    <dbReference type="NCBI Taxonomy" id="573741"/>
    <lineage>
        <taxon>Bacteria</taxon>
        <taxon>Pseudomonadati</taxon>
        <taxon>Pseudomonadota</taxon>
        <taxon>Betaproteobacteria</taxon>
        <taxon>Burkholderiales</taxon>
        <taxon>Oxalobacteraceae</taxon>
        <taxon>Oxalicibacterium</taxon>
    </lineage>
</organism>
<dbReference type="AlphaFoldDB" id="A0A8J3B0U8"/>
<protein>
    <submittedName>
        <fullName evidence="4">N-acetyltransferase GCN5</fullName>
    </submittedName>
</protein>
<dbReference type="CDD" id="cd04301">
    <property type="entry name" value="NAT_SF"/>
    <property type="match status" value="1"/>
</dbReference>
<dbReference type="InterPro" id="IPR050832">
    <property type="entry name" value="Bact_Acetyltransf"/>
</dbReference>
<keyword evidence="1" id="KW-0808">Transferase</keyword>
<dbReference type="EMBL" id="BMDI01000004">
    <property type="protein sequence ID" value="GGI21664.1"/>
    <property type="molecule type" value="Genomic_DNA"/>
</dbReference>
<dbReference type="InterPro" id="IPR000182">
    <property type="entry name" value="GNAT_dom"/>
</dbReference>
<sequence length="159" mass="18246">MSQPLPLLEKGMPQIVLRHIENDTELAASFAVMRELRPHLQDPAAYIVRLAHQQTQGYRLLAAWQDDAIVGLAGYRLQDNLLYDRFIYVDDLVVTASQQRSGLGERLLQAVRQRAVDLQCRHLVLDTGLHMALAQRFYFRQGLLARGMHFVEPLLQDRT</sequence>
<keyword evidence="2" id="KW-0012">Acyltransferase</keyword>
<dbReference type="GO" id="GO:0016747">
    <property type="term" value="F:acyltransferase activity, transferring groups other than amino-acyl groups"/>
    <property type="evidence" value="ECO:0007669"/>
    <property type="project" value="InterPro"/>
</dbReference>
<dbReference type="SUPFAM" id="SSF55729">
    <property type="entry name" value="Acyl-CoA N-acyltransferases (Nat)"/>
    <property type="match status" value="1"/>
</dbReference>
<evidence type="ECO:0000256" key="1">
    <source>
        <dbReference type="ARBA" id="ARBA00022679"/>
    </source>
</evidence>
<dbReference type="PROSITE" id="PS51186">
    <property type="entry name" value="GNAT"/>
    <property type="match status" value="1"/>
</dbReference>
<evidence type="ECO:0000259" key="3">
    <source>
        <dbReference type="PROSITE" id="PS51186"/>
    </source>
</evidence>
<evidence type="ECO:0000313" key="5">
    <source>
        <dbReference type="Proteomes" id="UP000642180"/>
    </source>
</evidence>
<dbReference type="Proteomes" id="UP000642180">
    <property type="component" value="Unassembled WGS sequence"/>
</dbReference>
<evidence type="ECO:0000256" key="2">
    <source>
        <dbReference type="ARBA" id="ARBA00023315"/>
    </source>
</evidence>
<dbReference type="PANTHER" id="PTHR43877">
    <property type="entry name" value="AMINOALKYLPHOSPHONATE N-ACETYLTRANSFERASE-RELATED-RELATED"/>
    <property type="match status" value="1"/>
</dbReference>
<dbReference type="InterPro" id="IPR016181">
    <property type="entry name" value="Acyl_CoA_acyltransferase"/>
</dbReference>
<keyword evidence="5" id="KW-1185">Reference proteome</keyword>
<comment type="caution">
    <text evidence="4">The sequence shown here is derived from an EMBL/GenBank/DDBJ whole genome shotgun (WGS) entry which is preliminary data.</text>
</comment>
<accession>A0A8J3B0U8</accession>
<dbReference type="RefSeq" id="WP_229726446.1">
    <property type="nucleotide sequence ID" value="NZ_BMDI01000004.1"/>
</dbReference>
<dbReference type="PANTHER" id="PTHR43877:SF2">
    <property type="entry name" value="AMINOALKYLPHOSPHONATE N-ACETYLTRANSFERASE-RELATED"/>
    <property type="match status" value="1"/>
</dbReference>
<feature type="domain" description="N-acetyltransferase" evidence="3">
    <location>
        <begin position="15"/>
        <end position="159"/>
    </location>
</feature>
<name>A0A8J3B0U8_9BURK</name>
<evidence type="ECO:0000313" key="4">
    <source>
        <dbReference type="EMBL" id="GGI21664.1"/>
    </source>
</evidence>
<gene>
    <name evidence="4" type="ORF">GCM10008066_30180</name>
</gene>
<proteinExistence type="predicted"/>
<dbReference type="Gene3D" id="3.40.630.30">
    <property type="match status" value="1"/>
</dbReference>